<evidence type="ECO:0000313" key="3">
    <source>
        <dbReference type="Proteomes" id="UP000008141"/>
    </source>
</evidence>
<dbReference type="PANTHER" id="PTHR11183">
    <property type="entry name" value="GLYCOGENIN SUBFAMILY MEMBER"/>
    <property type="match status" value="1"/>
</dbReference>
<dbReference type="AlphaFoldDB" id="E1ZKL3"/>
<dbReference type="KEGG" id="cvr:CHLNCDRAFT_136555"/>
<organism evidence="3">
    <name type="scientific">Chlorella variabilis</name>
    <name type="common">Green alga</name>
    <dbReference type="NCBI Taxonomy" id="554065"/>
    <lineage>
        <taxon>Eukaryota</taxon>
        <taxon>Viridiplantae</taxon>
        <taxon>Chlorophyta</taxon>
        <taxon>core chlorophytes</taxon>
        <taxon>Trebouxiophyceae</taxon>
        <taxon>Chlorellales</taxon>
        <taxon>Chlorellaceae</taxon>
        <taxon>Chlorella clade</taxon>
        <taxon>Chlorella</taxon>
    </lineage>
</organism>
<name>E1ZKL3_CHLVA</name>
<feature type="chain" id="PRO_5003156400" description="Hexosyltransferase" evidence="1">
    <location>
        <begin position="19"/>
        <end position="240"/>
    </location>
</feature>
<dbReference type="RefSeq" id="XP_005845815.1">
    <property type="nucleotide sequence ID" value="XM_005845753.1"/>
</dbReference>
<dbReference type="Gene3D" id="3.90.550.10">
    <property type="entry name" value="Spore Coat Polysaccharide Biosynthesis Protein SpsA, Chain A"/>
    <property type="match status" value="1"/>
</dbReference>
<evidence type="ECO:0008006" key="4">
    <source>
        <dbReference type="Google" id="ProtNLM"/>
    </source>
</evidence>
<evidence type="ECO:0000256" key="1">
    <source>
        <dbReference type="SAM" id="SignalP"/>
    </source>
</evidence>
<dbReference type="GeneID" id="17353147"/>
<proteinExistence type="predicted"/>
<dbReference type="InParanoid" id="E1ZKL3"/>
<evidence type="ECO:0000313" key="2">
    <source>
        <dbReference type="EMBL" id="EFN53713.1"/>
    </source>
</evidence>
<dbReference type="EMBL" id="GL433850">
    <property type="protein sequence ID" value="EFN53713.1"/>
    <property type="molecule type" value="Genomic_DNA"/>
</dbReference>
<keyword evidence="1" id="KW-0732">Signal</keyword>
<keyword evidence="3" id="KW-1185">Reference proteome</keyword>
<dbReference type="InterPro" id="IPR029044">
    <property type="entry name" value="Nucleotide-diphossugar_trans"/>
</dbReference>
<dbReference type="Proteomes" id="UP000008141">
    <property type="component" value="Unassembled WGS sequence"/>
</dbReference>
<reference evidence="2 3" key="1">
    <citation type="journal article" date="2010" name="Plant Cell">
        <title>The Chlorella variabilis NC64A genome reveals adaptation to photosymbiosis, coevolution with viruses, and cryptic sex.</title>
        <authorList>
            <person name="Blanc G."/>
            <person name="Duncan G."/>
            <person name="Agarkova I."/>
            <person name="Borodovsky M."/>
            <person name="Gurnon J."/>
            <person name="Kuo A."/>
            <person name="Lindquist E."/>
            <person name="Lucas S."/>
            <person name="Pangilinan J."/>
            <person name="Polle J."/>
            <person name="Salamov A."/>
            <person name="Terry A."/>
            <person name="Yamada T."/>
            <person name="Dunigan D.D."/>
            <person name="Grigoriev I.V."/>
            <person name="Claverie J.M."/>
            <person name="Van Etten J.L."/>
        </authorList>
    </citation>
    <scope>NUCLEOTIDE SEQUENCE [LARGE SCALE GENOMIC DNA]</scope>
    <source>
        <strain evidence="2 3">NC64A</strain>
    </source>
</reference>
<dbReference type="OrthoDB" id="2014201at2759"/>
<gene>
    <name evidence="2" type="ORF">CHLNCDRAFT_136555</name>
</gene>
<dbReference type="SUPFAM" id="SSF53448">
    <property type="entry name" value="Nucleotide-diphospho-sugar transferases"/>
    <property type="match status" value="1"/>
</dbReference>
<feature type="signal peptide" evidence="1">
    <location>
        <begin position="1"/>
        <end position="18"/>
    </location>
</feature>
<sequence>MLAVVLAAAALLNWQLDPDRWHKVLTGTIALRAGGVRALYNSFRFVGPPANTDFVILCTQELEEAHRQELRSWGIKVLEVEHFRAWQLTQYDRVLLLDTDVIFLRRLDKVFTWCTPVMASDLPPSDFKPAGMFISTACRICTFVCWMDPGLLSGVETLVIDQTILGSAFADKWNFRPPLQTIKRGLEGKSKQEAVETLDDLGSFLLHFVGSNKPWLNKTEEDRVYAGAHELWWDMRNLQN</sequence>
<dbReference type="STRING" id="554065.E1ZKL3"/>
<protein>
    <recommendedName>
        <fullName evidence="4">Hexosyltransferase</fullName>
    </recommendedName>
</protein>
<dbReference type="InterPro" id="IPR050587">
    <property type="entry name" value="GNT1/Glycosyltrans_8"/>
</dbReference>
<accession>E1ZKL3</accession>